<keyword evidence="3" id="KW-1185">Reference proteome</keyword>
<feature type="non-terminal residue" evidence="2">
    <location>
        <position position="247"/>
    </location>
</feature>
<dbReference type="RefSeq" id="WP_006722186.1">
    <property type="nucleotide sequence ID" value="NZ_DS995497.1"/>
</dbReference>
<evidence type="ECO:0000313" key="3">
    <source>
        <dbReference type="Proteomes" id="UP000003560"/>
    </source>
</evidence>
<dbReference type="eggNOG" id="ENOG502ZACA">
    <property type="taxonomic scope" value="Bacteria"/>
</dbReference>
<dbReference type="AlphaFoldDB" id="B6GEM3"/>
<dbReference type="EMBL" id="ABXJ01000167">
    <property type="protein sequence ID" value="EEA89271.1"/>
    <property type="molecule type" value="Genomic_DNA"/>
</dbReference>
<evidence type="ECO:0000256" key="1">
    <source>
        <dbReference type="ARBA" id="ARBA00006539"/>
    </source>
</evidence>
<proteinExistence type="inferred from homology"/>
<comment type="caution">
    <text evidence="2">The sequence shown here is derived from an EMBL/GenBank/DDBJ whole genome shotgun (WGS) entry which is preliminary data.</text>
</comment>
<dbReference type="OrthoDB" id="2162583at2"/>
<feature type="non-terminal residue" evidence="2">
    <location>
        <position position="1"/>
    </location>
</feature>
<reference evidence="2 3" key="2">
    <citation type="submission" date="2008-10" db="EMBL/GenBank/DDBJ databases">
        <authorList>
            <person name="Fulton L."/>
            <person name="Clifton S."/>
            <person name="Fulton B."/>
            <person name="Xu J."/>
            <person name="Minx P."/>
            <person name="Pepin K.H."/>
            <person name="Johnson M."/>
            <person name="Thiruvilangam P."/>
            <person name="Bhonagiri V."/>
            <person name="Nash W.E."/>
            <person name="Mardis E.R."/>
            <person name="Wilson R.K."/>
        </authorList>
    </citation>
    <scope>NUCLEOTIDE SEQUENCE [LARGE SCALE GENOMIC DNA]</scope>
    <source>
        <strain evidence="2 3">DSM 13279</strain>
    </source>
</reference>
<dbReference type="Proteomes" id="UP000003560">
    <property type="component" value="Unassembled WGS sequence"/>
</dbReference>
<dbReference type="STRING" id="445975.COLSTE_02568"/>
<accession>B6GEM3</accession>
<organism evidence="2 3">
    <name type="scientific">Collinsella stercoris DSM 13279</name>
    <dbReference type="NCBI Taxonomy" id="445975"/>
    <lineage>
        <taxon>Bacteria</taxon>
        <taxon>Bacillati</taxon>
        <taxon>Actinomycetota</taxon>
        <taxon>Coriobacteriia</taxon>
        <taxon>Coriobacteriales</taxon>
        <taxon>Coriobacteriaceae</taxon>
        <taxon>Collinsella</taxon>
    </lineage>
</organism>
<evidence type="ECO:0000313" key="2">
    <source>
        <dbReference type="EMBL" id="EEA89271.1"/>
    </source>
</evidence>
<reference evidence="2 3" key="1">
    <citation type="submission" date="2008-10" db="EMBL/GenBank/DDBJ databases">
        <title>Draft genome sequence of Collinsella stercoris (DSM 13279).</title>
        <authorList>
            <person name="Sudarsanam P."/>
            <person name="Ley R."/>
            <person name="Guruge J."/>
            <person name="Turnbaugh P.J."/>
            <person name="Mahowald M."/>
            <person name="Liep D."/>
            <person name="Gordon J."/>
        </authorList>
    </citation>
    <scope>NUCLEOTIDE SEQUENCE [LARGE SCALE GENOMIC DNA]</scope>
    <source>
        <strain evidence="2 3">DSM 13279</strain>
    </source>
</reference>
<evidence type="ECO:0008006" key="4">
    <source>
        <dbReference type="Google" id="ProtNLM"/>
    </source>
</evidence>
<sequence>CGDVRFRRTVLVDGAGLTRYPLDEELDLPAGDHVSPSARSFLVTCGADVPFARTAGLMAIAGGSSVSATTVMDSVRSAGEAIAGIERARARDLFRDGVAPGADSAAEEVLVEADGTWVRMRDGSMAEVKAVVAYAGKEEGRRLEPVRLGCVGEAPGDFWEQALAQVGSRFDLAAVERVRLGTDGEAQYVNGADSMPFADVAGFIDPFHVFRAVGRCAPVARRVAAGIGPEVGGGGGVRRRHRGDGRG</sequence>
<protein>
    <recommendedName>
        <fullName evidence="4">Transposase IS204/IS1001/IS1096/IS1165 DDE domain-containing protein</fullName>
    </recommendedName>
</protein>
<dbReference type="InterPro" id="IPR009620">
    <property type="entry name" value="UPF0236"/>
</dbReference>
<gene>
    <name evidence="2" type="ORF">COLSTE_02568</name>
</gene>
<name>B6GEM3_9ACTN</name>
<dbReference type="Pfam" id="PF06782">
    <property type="entry name" value="UPF0236"/>
    <property type="match status" value="1"/>
</dbReference>
<comment type="similarity">
    <text evidence="1">Belongs to the UPF0236 family.</text>
</comment>
<dbReference type="HOGENOM" id="CLU_1126508_0_0_11"/>